<evidence type="ECO:0000313" key="11">
    <source>
        <dbReference type="EMBL" id="ELT93491.1"/>
    </source>
</evidence>
<feature type="domain" description="Potassium channel" evidence="10">
    <location>
        <begin position="69"/>
        <end position="139"/>
    </location>
</feature>
<evidence type="ECO:0000256" key="8">
    <source>
        <dbReference type="RuleBase" id="RU003857"/>
    </source>
</evidence>
<keyword evidence="3 8" id="KW-0812">Transmembrane</keyword>
<evidence type="ECO:0000259" key="10">
    <source>
        <dbReference type="Pfam" id="PF07885"/>
    </source>
</evidence>
<dbReference type="OrthoDB" id="297496at2759"/>
<evidence type="ECO:0000256" key="7">
    <source>
        <dbReference type="ARBA" id="ARBA00023303"/>
    </source>
</evidence>
<keyword evidence="2 8" id="KW-0813">Transport</keyword>
<dbReference type="PRINTS" id="PR01333">
    <property type="entry name" value="2POREKCHANEL"/>
</dbReference>
<keyword evidence="6 9" id="KW-0472">Membrane</keyword>
<gene>
    <name evidence="11" type="ORF">CAPTEDRAFT_123686</name>
</gene>
<dbReference type="Proteomes" id="UP000014760">
    <property type="component" value="Unassembled WGS sequence"/>
</dbReference>
<keyword evidence="13" id="KW-1185">Reference proteome</keyword>
<evidence type="ECO:0000313" key="12">
    <source>
        <dbReference type="EnsemblMetazoa" id="CapteP123686"/>
    </source>
</evidence>
<dbReference type="EMBL" id="AMQN01012735">
    <property type="status" value="NOT_ANNOTATED_CDS"/>
    <property type="molecule type" value="Genomic_DNA"/>
</dbReference>
<dbReference type="EMBL" id="KB309720">
    <property type="protein sequence ID" value="ELT93491.1"/>
    <property type="molecule type" value="Genomic_DNA"/>
</dbReference>
<evidence type="ECO:0000256" key="1">
    <source>
        <dbReference type="ARBA" id="ARBA00004141"/>
    </source>
</evidence>
<dbReference type="PANTHER" id="PTHR11003">
    <property type="entry name" value="POTASSIUM CHANNEL, SUBFAMILY K"/>
    <property type="match status" value="1"/>
</dbReference>
<reference evidence="11 13" key="2">
    <citation type="journal article" date="2013" name="Nature">
        <title>Insights into bilaterian evolution from three spiralian genomes.</title>
        <authorList>
            <person name="Simakov O."/>
            <person name="Marletaz F."/>
            <person name="Cho S.J."/>
            <person name="Edsinger-Gonzales E."/>
            <person name="Havlak P."/>
            <person name="Hellsten U."/>
            <person name="Kuo D.H."/>
            <person name="Larsson T."/>
            <person name="Lv J."/>
            <person name="Arendt D."/>
            <person name="Savage R."/>
            <person name="Osoegawa K."/>
            <person name="de Jong P."/>
            <person name="Grimwood J."/>
            <person name="Chapman J.A."/>
            <person name="Shapiro H."/>
            <person name="Aerts A."/>
            <person name="Otillar R.P."/>
            <person name="Terry A.Y."/>
            <person name="Boore J.L."/>
            <person name="Grigoriev I.V."/>
            <person name="Lindberg D.R."/>
            <person name="Seaver E.C."/>
            <person name="Weisblat D.A."/>
            <person name="Putnam N.H."/>
            <person name="Rokhsar D.S."/>
        </authorList>
    </citation>
    <scope>NUCLEOTIDE SEQUENCE</scope>
    <source>
        <strain evidence="11 13">I ESC-2004</strain>
    </source>
</reference>
<keyword evidence="7 8" id="KW-0407">Ion channel</keyword>
<feature type="transmembrane region" description="Helical" evidence="9">
    <location>
        <begin position="7"/>
        <end position="27"/>
    </location>
</feature>
<keyword evidence="4 9" id="KW-1133">Transmembrane helix</keyword>
<evidence type="ECO:0000256" key="4">
    <source>
        <dbReference type="ARBA" id="ARBA00022989"/>
    </source>
</evidence>
<feature type="transmembrane region" description="Helical" evidence="9">
    <location>
        <begin position="83"/>
        <end position="102"/>
    </location>
</feature>
<accession>R7TPP8</accession>
<comment type="similarity">
    <text evidence="8">Belongs to the two pore domain potassium channel (TC 1.A.1.8) family.</text>
</comment>
<name>R7TPP8_CAPTE</name>
<dbReference type="STRING" id="283909.R7TPP8"/>
<evidence type="ECO:0000313" key="13">
    <source>
        <dbReference type="Proteomes" id="UP000014760"/>
    </source>
</evidence>
<dbReference type="EMBL" id="AMQN01012736">
    <property type="status" value="NOT_ANNOTATED_CDS"/>
    <property type="molecule type" value="Genomic_DNA"/>
</dbReference>
<dbReference type="EnsemblMetazoa" id="CapteT123686">
    <property type="protein sequence ID" value="CapteP123686"/>
    <property type="gene ID" value="CapteG123686"/>
</dbReference>
<organism evidence="11">
    <name type="scientific">Capitella teleta</name>
    <name type="common">Polychaete worm</name>
    <dbReference type="NCBI Taxonomy" id="283909"/>
    <lineage>
        <taxon>Eukaryota</taxon>
        <taxon>Metazoa</taxon>
        <taxon>Spiralia</taxon>
        <taxon>Lophotrochozoa</taxon>
        <taxon>Annelida</taxon>
        <taxon>Polychaeta</taxon>
        <taxon>Sedentaria</taxon>
        <taxon>Scolecida</taxon>
        <taxon>Capitellidae</taxon>
        <taxon>Capitella</taxon>
    </lineage>
</organism>
<dbReference type="SUPFAM" id="SSF81324">
    <property type="entry name" value="Voltage-gated potassium channels"/>
    <property type="match status" value="1"/>
</dbReference>
<comment type="subcellular location">
    <subcellularLocation>
        <location evidence="1">Membrane</location>
        <topology evidence="1">Multi-pass membrane protein</topology>
    </subcellularLocation>
</comment>
<sequence>MRWNVLLGLSGIVFIYLILGGVCFHFLESGHEEETRRVSREYMQQFLDEKQCVTAEELKELISFAIEVYDSGVQPANTTTPPVWDIFSSVFFSVTVITTIGYGNLSPTTKRGRIFFVLYATFGIPLCLIFLAGLGDRLTVRIEIMSSKKVFFFFFFFLN</sequence>
<protein>
    <recommendedName>
        <fullName evidence="10">Potassium channel domain-containing protein</fullName>
    </recommendedName>
</protein>
<evidence type="ECO:0000256" key="6">
    <source>
        <dbReference type="ARBA" id="ARBA00023136"/>
    </source>
</evidence>
<evidence type="ECO:0000256" key="9">
    <source>
        <dbReference type="SAM" id="Phobius"/>
    </source>
</evidence>
<reference evidence="12" key="3">
    <citation type="submission" date="2015-06" db="UniProtKB">
        <authorList>
            <consortium name="EnsemblMetazoa"/>
        </authorList>
    </citation>
    <scope>IDENTIFICATION</scope>
</reference>
<dbReference type="GO" id="GO:0022841">
    <property type="term" value="F:potassium ion leak channel activity"/>
    <property type="evidence" value="ECO:0007669"/>
    <property type="project" value="TreeGrafter"/>
</dbReference>
<evidence type="ECO:0000256" key="5">
    <source>
        <dbReference type="ARBA" id="ARBA00023065"/>
    </source>
</evidence>
<dbReference type="OMA" id="CICYRTI"/>
<reference evidence="13" key="1">
    <citation type="submission" date="2012-12" db="EMBL/GenBank/DDBJ databases">
        <authorList>
            <person name="Hellsten U."/>
            <person name="Grimwood J."/>
            <person name="Chapman J.A."/>
            <person name="Shapiro H."/>
            <person name="Aerts A."/>
            <person name="Otillar R.P."/>
            <person name="Terry A.Y."/>
            <person name="Boore J.L."/>
            <person name="Simakov O."/>
            <person name="Marletaz F."/>
            <person name="Cho S.-J."/>
            <person name="Edsinger-Gonzales E."/>
            <person name="Havlak P."/>
            <person name="Kuo D.-H."/>
            <person name="Larsson T."/>
            <person name="Lv J."/>
            <person name="Arendt D."/>
            <person name="Savage R."/>
            <person name="Osoegawa K."/>
            <person name="de Jong P."/>
            <person name="Lindberg D.R."/>
            <person name="Seaver E.C."/>
            <person name="Weisblat D.A."/>
            <person name="Putnam N.H."/>
            <person name="Grigoriev I.V."/>
            <person name="Rokhsar D.S."/>
        </authorList>
    </citation>
    <scope>NUCLEOTIDE SEQUENCE</scope>
    <source>
        <strain evidence="13">I ESC-2004</strain>
    </source>
</reference>
<dbReference type="AlphaFoldDB" id="R7TPP8"/>
<evidence type="ECO:0000256" key="3">
    <source>
        <dbReference type="ARBA" id="ARBA00022692"/>
    </source>
</evidence>
<keyword evidence="5 8" id="KW-0406">Ion transport</keyword>
<dbReference type="GO" id="GO:0030322">
    <property type="term" value="P:stabilization of membrane potential"/>
    <property type="evidence" value="ECO:0007669"/>
    <property type="project" value="TreeGrafter"/>
</dbReference>
<dbReference type="Pfam" id="PF07885">
    <property type="entry name" value="Ion_trans_2"/>
    <property type="match status" value="1"/>
</dbReference>
<dbReference type="InterPro" id="IPR013099">
    <property type="entry name" value="K_chnl_dom"/>
</dbReference>
<dbReference type="InterPro" id="IPR003280">
    <property type="entry name" value="2pore_dom_K_chnl"/>
</dbReference>
<evidence type="ECO:0000256" key="2">
    <source>
        <dbReference type="ARBA" id="ARBA00022448"/>
    </source>
</evidence>
<dbReference type="PANTHER" id="PTHR11003:SF334">
    <property type="entry name" value="FI03418P"/>
    <property type="match status" value="1"/>
</dbReference>
<proteinExistence type="inferred from homology"/>
<feature type="transmembrane region" description="Helical" evidence="9">
    <location>
        <begin position="114"/>
        <end position="134"/>
    </location>
</feature>
<dbReference type="GO" id="GO:0005886">
    <property type="term" value="C:plasma membrane"/>
    <property type="evidence" value="ECO:0007669"/>
    <property type="project" value="TreeGrafter"/>
</dbReference>
<dbReference type="Gene3D" id="1.10.287.70">
    <property type="match status" value="1"/>
</dbReference>
<dbReference type="HOGENOM" id="CLU_1662479_0_0_1"/>
<dbReference type="GO" id="GO:0015271">
    <property type="term" value="F:outward rectifier potassium channel activity"/>
    <property type="evidence" value="ECO:0007669"/>
    <property type="project" value="TreeGrafter"/>
</dbReference>